<evidence type="ECO:0000259" key="2">
    <source>
        <dbReference type="Pfam" id="PF01261"/>
    </source>
</evidence>
<dbReference type="SUPFAM" id="SSF51658">
    <property type="entry name" value="Xylose isomerase-like"/>
    <property type="match status" value="1"/>
</dbReference>
<dbReference type="Gene3D" id="3.20.20.150">
    <property type="entry name" value="Divalent-metal-dependent TIM barrel enzymes"/>
    <property type="match status" value="1"/>
</dbReference>
<dbReference type="Pfam" id="PF01261">
    <property type="entry name" value="AP_endonuc_2"/>
    <property type="match status" value="1"/>
</dbReference>
<name>A0A5C6A4N8_9BACT</name>
<sequence length="336" mass="37051">MLSNEIQSAMNASFNRRHAAKLVAAGSLAAYFNRVTHADDLATDSPPDADAAPSEQGQPAPKAELPYFDRIGLQLYTLRNQMADAPQATLEAVAKAGYFQVELMNIDEDAVKIASMARDAGLAIHSGFLDFNVITEPGKDGVASIEQVLDLAERIGLRHVVFGYIAKHQRDTADKCRAIADRANDAARKTREAGMRMCYHNHSFEFQKFAGDNSDQPLTAFDLFVERFDPHQLEFELDVFWVKVGGHDPLAMMKRLAGRISQVHLKDMQQGTPVITDEGQVPDDAFQELGDGVINIPAVVRLAREIGVEQCHVEQDQSPAPLESIVQSYQYLQGKA</sequence>
<organism evidence="3 4">
    <name type="scientific">Neorhodopirellula pilleata</name>
    <dbReference type="NCBI Taxonomy" id="2714738"/>
    <lineage>
        <taxon>Bacteria</taxon>
        <taxon>Pseudomonadati</taxon>
        <taxon>Planctomycetota</taxon>
        <taxon>Planctomycetia</taxon>
        <taxon>Pirellulales</taxon>
        <taxon>Pirellulaceae</taxon>
        <taxon>Neorhodopirellula</taxon>
    </lineage>
</organism>
<dbReference type="InterPro" id="IPR036237">
    <property type="entry name" value="Xyl_isomerase-like_sf"/>
</dbReference>
<dbReference type="PANTHER" id="PTHR12110:SF41">
    <property type="entry name" value="INOSOSE DEHYDRATASE"/>
    <property type="match status" value="1"/>
</dbReference>
<dbReference type="InterPro" id="IPR013022">
    <property type="entry name" value="Xyl_isomerase-like_TIM-brl"/>
</dbReference>
<dbReference type="GO" id="GO:0050114">
    <property type="term" value="F:myo-inosose-2 dehydratase activity"/>
    <property type="evidence" value="ECO:0007669"/>
    <property type="project" value="UniProtKB-EC"/>
</dbReference>
<evidence type="ECO:0000313" key="4">
    <source>
        <dbReference type="Proteomes" id="UP000316213"/>
    </source>
</evidence>
<keyword evidence="4" id="KW-1185">Reference proteome</keyword>
<dbReference type="InterPro" id="IPR050312">
    <property type="entry name" value="IolE/XylAMocC-like"/>
</dbReference>
<feature type="domain" description="Xylose isomerase-like TIM barrel" evidence="2">
    <location>
        <begin position="90"/>
        <end position="309"/>
    </location>
</feature>
<feature type="compositionally biased region" description="Low complexity" evidence="1">
    <location>
        <begin position="43"/>
        <end position="53"/>
    </location>
</feature>
<dbReference type="EMBL" id="SJPM01000008">
    <property type="protein sequence ID" value="TWT94355.1"/>
    <property type="molecule type" value="Genomic_DNA"/>
</dbReference>
<evidence type="ECO:0000256" key="1">
    <source>
        <dbReference type="SAM" id="MobiDB-lite"/>
    </source>
</evidence>
<feature type="region of interest" description="Disordered" evidence="1">
    <location>
        <begin position="42"/>
        <end position="63"/>
    </location>
</feature>
<proteinExistence type="predicted"/>
<evidence type="ECO:0000313" key="3">
    <source>
        <dbReference type="EMBL" id="TWT94355.1"/>
    </source>
</evidence>
<dbReference type="EC" id="4.2.1.44" evidence="3"/>
<keyword evidence="3" id="KW-0456">Lyase</keyword>
<dbReference type="RefSeq" id="WP_231603235.1">
    <property type="nucleotide sequence ID" value="NZ_SJPM01000008.1"/>
</dbReference>
<gene>
    <name evidence="3" type="primary">iolE_3</name>
    <name evidence="3" type="ORF">Pla100_39670</name>
</gene>
<dbReference type="PANTHER" id="PTHR12110">
    <property type="entry name" value="HYDROXYPYRUVATE ISOMERASE"/>
    <property type="match status" value="1"/>
</dbReference>
<comment type="caution">
    <text evidence="3">The sequence shown here is derived from an EMBL/GenBank/DDBJ whole genome shotgun (WGS) entry which is preliminary data.</text>
</comment>
<reference evidence="3 4" key="1">
    <citation type="submission" date="2019-02" db="EMBL/GenBank/DDBJ databases">
        <title>Deep-cultivation of Planctomycetes and their phenomic and genomic characterization uncovers novel biology.</title>
        <authorList>
            <person name="Wiegand S."/>
            <person name="Jogler M."/>
            <person name="Boedeker C."/>
            <person name="Pinto D."/>
            <person name="Vollmers J."/>
            <person name="Rivas-Marin E."/>
            <person name="Kohn T."/>
            <person name="Peeters S.H."/>
            <person name="Heuer A."/>
            <person name="Rast P."/>
            <person name="Oberbeckmann S."/>
            <person name="Bunk B."/>
            <person name="Jeske O."/>
            <person name="Meyerdierks A."/>
            <person name="Storesund J.E."/>
            <person name="Kallscheuer N."/>
            <person name="Luecker S."/>
            <person name="Lage O.M."/>
            <person name="Pohl T."/>
            <person name="Merkel B.J."/>
            <person name="Hornburger P."/>
            <person name="Mueller R.-W."/>
            <person name="Bruemmer F."/>
            <person name="Labrenz M."/>
            <person name="Spormann A.M."/>
            <person name="Op Den Camp H."/>
            <person name="Overmann J."/>
            <person name="Amann R."/>
            <person name="Jetten M.S.M."/>
            <person name="Mascher T."/>
            <person name="Medema M.H."/>
            <person name="Devos D.P."/>
            <person name="Kaster A.-K."/>
            <person name="Ovreas L."/>
            <person name="Rohde M."/>
            <person name="Galperin M.Y."/>
            <person name="Jogler C."/>
        </authorList>
    </citation>
    <scope>NUCLEOTIDE SEQUENCE [LARGE SCALE GENOMIC DNA]</scope>
    <source>
        <strain evidence="3 4">Pla100</strain>
    </source>
</reference>
<dbReference type="AlphaFoldDB" id="A0A5C6A4N8"/>
<dbReference type="Proteomes" id="UP000316213">
    <property type="component" value="Unassembled WGS sequence"/>
</dbReference>
<protein>
    <submittedName>
        <fullName evidence="3">Inosose dehydratase</fullName>
        <ecNumber evidence="3">4.2.1.44</ecNumber>
    </submittedName>
</protein>
<accession>A0A5C6A4N8</accession>